<sequence length="244" mass="26698">MDLRHSLPVSAAAMRKAYLRYAHERPDLCGILLPSLLPHDACDAASRRPGSVTVLFVAESPPWAAGRREVAEPADCRSPGYPYFWNDHYDAPCRPGASPLSRGLAENLFSLLGLDGESRRENLELFTAGGFFLVDTVRCVFRKNRKPAIPADLIRMSARETLAPEIAGLAPEYVVALGNTALLGLRHTEPYASALSGAGTITGLSREAIFEESRLLCLPYPGGRNRRYLDTIESGFEILRDLTG</sequence>
<organism evidence="2 3">
    <name type="scientific">Methanoculleus nereidis</name>
    <dbReference type="NCBI Taxonomy" id="2735141"/>
    <lineage>
        <taxon>Archaea</taxon>
        <taxon>Methanobacteriati</taxon>
        <taxon>Methanobacteriota</taxon>
        <taxon>Stenosarchaea group</taxon>
        <taxon>Methanomicrobia</taxon>
        <taxon>Methanomicrobiales</taxon>
        <taxon>Methanomicrobiaceae</taxon>
        <taxon>Methanoculleus</taxon>
    </lineage>
</organism>
<evidence type="ECO:0000313" key="2">
    <source>
        <dbReference type="EMBL" id="MDV4343320.1"/>
    </source>
</evidence>
<accession>A0ABU3Z3D1</accession>
<keyword evidence="3" id="KW-1185">Reference proteome</keyword>
<proteinExistence type="predicted"/>
<dbReference type="Pfam" id="PF03167">
    <property type="entry name" value="UDG"/>
    <property type="match status" value="1"/>
</dbReference>
<feature type="domain" description="Uracil-DNA glycosylase-like" evidence="1">
    <location>
        <begin position="120"/>
        <end position="229"/>
    </location>
</feature>
<comment type="caution">
    <text evidence="2">The sequence shown here is derived from an EMBL/GenBank/DDBJ whole genome shotgun (WGS) entry which is preliminary data.</text>
</comment>
<dbReference type="Proteomes" id="UP001273768">
    <property type="component" value="Unassembled WGS sequence"/>
</dbReference>
<gene>
    <name evidence="2" type="ORF">HL657_09120</name>
</gene>
<dbReference type="SUPFAM" id="SSF52141">
    <property type="entry name" value="Uracil-DNA glycosylase-like"/>
    <property type="match status" value="1"/>
</dbReference>
<dbReference type="InterPro" id="IPR005122">
    <property type="entry name" value="Uracil-DNA_glycosylase-like"/>
</dbReference>
<dbReference type="Gene3D" id="3.40.470.10">
    <property type="entry name" value="Uracil-DNA glycosylase-like domain"/>
    <property type="match status" value="1"/>
</dbReference>
<name>A0ABU3Z3D1_9EURY</name>
<reference evidence="2 3" key="1">
    <citation type="submission" date="2020-05" db="EMBL/GenBank/DDBJ databases">
        <title>Isolation and characterization of methanoarchaea from a cold seep at offshore SW Taiwan.</title>
        <authorList>
            <person name="Chen Y.-W."/>
            <person name="Chen S.-C."/>
            <person name="Lai M.-C."/>
        </authorList>
    </citation>
    <scope>NUCLEOTIDE SEQUENCE [LARGE SCALE GENOMIC DNA]</scope>
    <source>
        <strain evidence="2 3">YWC-01</strain>
    </source>
</reference>
<evidence type="ECO:0000313" key="3">
    <source>
        <dbReference type="Proteomes" id="UP001273768"/>
    </source>
</evidence>
<dbReference type="EMBL" id="JABFFQ010000006">
    <property type="protein sequence ID" value="MDV4343320.1"/>
    <property type="molecule type" value="Genomic_DNA"/>
</dbReference>
<dbReference type="RefSeq" id="WP_317296506.1">
    <property type="nucleotide sequence ID" value="NZ_JABFFQ010000006.1"/>
</dbReference>
<evidence type="ECO:0000259" key="1">
    <source>
        <dbReference type="Pfam" id="PF03167"/>
    </source>
</evidence>
<protein>
    <recommendedName>
        <fullName evidence="1">Uracil-DNA glycosylase-like domain-containing protein</fullName>
    </recommendedName>
</protein>
<dbReference type="InterPro" id="IPR036895">
    <property type="entry name" value="Uracil-DNA_glycosylase-like_sf"/>
</dbReference>